<proteinExistence type="predicted"/>
<dbReference type="AlphaFoldDB" id="A0A383EHD9"/>
<dbReference type="Gene3D" id="2.40.160.10">
    <property type="entry name" value="Porin"/>
    <property type="match status" value="1"/>
</dbReference>
<evidence type="ECO:0008006" key="9">
    <source>
        <dbReference type="Google" id="ProtNLM"/>
    </source>
</evidence>
<dbReference type="InterPro" id="IPR023614">
    <property type="entry name" value="Porin_dom_sf"/>
</dbReference>
<evidence type="ECO:0000256" key="4">
    <source>
        <dbReference type="ARBA" id="ARBA00022729"/>
    </source>
</evidence>
<sequence>MNKKLIAAAVAAAVAGPTLMSAASADVSVYGALYPRLAISDGDVTLEDAGSRFGFKSSKDMGNGNTVSGVIEAGFSTAAAGTIGGTSRLGNISY</sequence>
<dbReference type="PANTHER" id="PTHR34501">
    <property type="entry name" value="PROTEIN YDDL-RELATED"/>
    <property type="match status" value="1"/>
</dbReference>
<name>A0A383EHD9_9ZZZZ</name>
<dbReference type="SUPFAM" id="SSF56935">
    <property type="entry name" value="Porins"/>
    <property type="match status" value="1"/>
</dbReference>
<evidence type="ECO:0000256" key="3">
    <source>
        <dbReference type="ARBA" id="ARBA00022692"/>
    </source>
</evidence>
<dbReference type="PANTHER" id="PTHR34501:SF9">
    <property type="entry name" value="MAJOR OUTER MEMBRANE PROTEIN P.IA"/>
    <property type="match status" value="1"/>
</dbReference>
<gene>
    <name evidence="8" type="ORF">METZ01_LOCUS509121</name>
</gene>
<reference evidence="8" key="1">
    <citation type="submission" date="2018-05" db="EMBL/GenBank/DDBJ databases">
        <authorList>
            <person name="Lanie J.A."/>
            <person name="Ng W.-L."/>
            <person name="Kazmierczak K.M."/>
            <person name="Andrzejewski T.M."/>
            <person name="Davidsen T.M."/>
            <person name="Wayne K.J."/>
            <person name="Tettelin H."/>
            <person name="Glass J.I."/>
            <person name="Rusch D."/>
            <person name="Podicherti R."/>
            <person name="Tsui H.-C.T."/>
            <person name="Winkler M.E."/>
        </authorList>
    </citation>
    <scope>NUCLEOTIDE SEQUENCE</scope>
</reference>
<dbReference type="EMBL" id="UINC01225982">
    <property type="protein sequence ID" value="SVE56267.1"/>
    <property type="molecule type" value="Genomic_DNA"/>
</dbReference>
<dbReference type="GO" id="GO:0006811">
    <property type="term" value="P:monoatomic ion transport"/>
    <property type="evidence" value="ECO:0007669"/>
    <property type="project" value="UniProtKB-KW"/>
</dbReference>
<keyword evidence="6" id="KW-0626">Porin</keyword>
<evidence type="ECO:0000256" key="2">
    <source>
        <dbReference type="ARBA" id="ARBA00022452"/>
    </source>
</evidence>
<dbReference type="GO" id="GO:0046930">
    <property type="term" value="C:pore complex"/>
    <property type="evidence" value="ECO:0007669"/>
    <property type="project" value="UniProtKB-KW"/>
</dbReference>
<evidence type="ECO:0000313" key="8">
    <source>
        <dbReference type="EMBL" id="SVE56267.1"/>
    </source>
</evidence>
<evidence type="ECO:0000256" key="1">
    <source>
        <dbReference type="ARBA" id="ARBA00022448"/>
    </source>
</evidence>
<keyword evidence="1" id="KW-0813">Transport</keyword>
<keyword evidence="4" id="KW-0732">Signal</keyword>
<evidence type="ECO:0000256" key="5">
    <source>
        <dbReference type="ARBA" id="ARBA00023065"/>
    </source>
</evidence>
<organism evidence="8">
    <name type="scientific">marine metagenome</name>
    <dbReference type="NCBI Taxonomy" id="408172"/>
    <lineage>
        <taxon>unclassified sequences</taxon>
        <taxon>metagenomes</taxon>
        <taxon>ecological metagenomes</taxon>
    </lineage>
</organism>
<keyword evidence="2" id="KW-0472">Membrane</keyword>
<dbReference type="InterPro" id="IPR050298">
    <property type="entry name" value="Gram-neg_bact_OMP"/>
</dbReference>
<feature type="non-terminal residue" evidence="8">
    <location>
        <position position="94"/>
    </location>
</feature>
<accession>A0A383EHD9</accession>
<keyword evidence="2" id="KW-1134">Transmembrane beta strand</keyword>
<evidence type="ECO:0000256" key="7">
    <source>
        <dbReference type="ARBA" id="ARBA00023237"/>
    </source>
</evidence>
<evidence type="ECO:0000256" key="6">
    <source>
        <dbReference type="ARBA" id="ARBA00023114"/>
    </source>
</evidence>
<keyword evidence="5" id="KW-0406">Ion transport</keyword>
<protein>
    <recommendedName>
        <fullName evidence="9">Porin domain-containing protein</fullName>
    </recommendedName>
</protein>
<dbReference type="GO" id="GO:0015288">
    <property type="term" value="F:porin activity"/>
    <property type="evidence" value="ECO:0007669"/>
    <property type="project" value="UniProtKB-KW"/>
</dbReference>
<keyword evidence="3" id="KW-0812">Transmembrane</keyword>
<keyword evidence="7" id="KW-0998">Cell outer membrane</keyword>